<evidence type="ECO:0000256" key="8">
    <source>
        <dbReference type="SAM" id="Phobius"/>
    </source>
</evidence>
<keyword evidence="5 8" id="KW-1133">Transmembrane helix</keyword>
<dbReference type="OrthoDB" id="1689567at2759"/>
<dbReference type="PANTHER" id="PTHR13018">
    <property type="entry name" value="PROBABLE MEMBRANE PROTEIN DUF221-RELATED"/>
    <property type="match status" value="1"/>
</dbReference>
<evidence type="ECO:0000256" key="2">
    <source>
        <dbReference type="ARBA" id="ARBA00007779"/>
    </source>
</evidence>
<feature type="domain" description="CSC1/OSCA1-like N-terminal transmembrane" evidence="10">
    <location>
        <begin position="5"/>
        <end position="164"/>
    </location>
</feature>
<evidence type="ECO:0000259" key="10">
    <source>
        <dbReference type="Pfam" id="PF13967"/>
    </source>
</evidence>
<feature type="domain" description="CSC1/OSCA1-like 7TM region" evidence="9">
    <location>
        <begin position="367"/>
        <end position="460"/>
    </location>
</feature>
<evidence type="ECO:0000313" key="13">
    <source>
        <dbReference type="Proteomes" id="UP000631114"/>
    </source>
</evidence>
<evidence type="ECO:0000256" key="1">
    <source>
        <dbReference type="ARBA" id="ARBA00004141"/>
    </source>
</evidence>
<dbReference type="InterPro" id="IPR027815">
    <property type="entry name" value="CSC1/OSCA1-like_cyt"/>
</dbReference>
<keyword evidence="7" id="KW-0407">Ion channel</keyword>
<proteinExistence type="inferred from homology"/>
<feature type="domain" description="CSC1/OSCA1-like cytosolic" evidence="11">
    <location>
        <begin position="186"/>
        <end position="353"/>
    </location>
</feature>
<sequence length="461" mass="51809">MDFSSFLTSLATSCIIFVILMLVFSWLSKKPSNHVVYYPNRILKGLEPYDSPRRSTFAWVKEACTSTEADIISISGVDTAVYFVFLSTVLGILTLSGLVLLPVLLPVSSTDKAGTKIAQTISKGAFNDLDKLSMANVEEKSPRLWAFLISTYLVSFFTFYMLWKAYKHVTELRATALSTPEVKPEQFAILVRDIPAVPQGQTRKEQIDSYFRTIYPETFYRSIVATDNKEVNKIWEELEGYKTKLAHAEAIFAASKSTGKPEGGRPMNKIGFLGLMGKKVDTINYCNDKITELVPKLESEQKNTVKEKQQASALVFFNSRVAAVSAAQTIHAKMVDTWTVDEAPEPRQIIWSNLPMKFYQRQIRADIIYVIVVLTIFFYMIPIGLISAFTTLLNLKKLLPFIKPVVDIPAIKTVLEAYLPQIALIVFLALLPKFLMFLSKAEGIPSKSHAIRATSGKYFIL</sequence>
<keyword evidence="6 8" id="KW-0472">Membrane</keyword>
<evidence type="ECO:0000256" key="7">
    <source>
        <dbReference type="ARBA" id="ARBA00023303"/>
    </source>
</evidence>
<dbReference type="EMBL" id="JADFTS010000002">
    <property type="protein sequence ID" value="KAF9620869.1"/>
    <property type="molecule type" value="Genomic_DNA"/>
</dbReference>
<evidence type="ECO:0000256" key="6">
    <source>
        <dbReference type="ARBA" id="ARBA00023136"/>
    </source>
</evidence>
<dbReference type="Pfam" id="PF13967">
    <property type="entry name" value="RSN1_TM"/>
    <property type="match status" value="1"/>
</dbReference>
<dbReference type="Pfam" id="PF14703">
    <property type="entry name" value="PHM7_cyt"/>
    <property type="match status" value="1"/>
</dbReference>
<gene>
    <name evidence="12" type="ORF">IFM89_015110</name>
</gene>
<reference evidence="12 13" key="1">
    <citation type="submission" date="2020-10" db="EMBL/GenBank/DDBJ databases">
        <title>The Coptis chinensis genome and diversification of protoberbering-type alkaloids.</title>
        <authorList>
            <person name="Wang B."/>
            <person name="Shu S."/>
            <person name="Song C."/>
            <person name="Liu Y."/>
        </authorList>
    </citation>
    <scope>NUCLEOTIDE SEQUENCE [LARGE SCALE GENOMIC DNA]</scope>
    <source>
        <strain evidence="12">HL-2020</strain>
        <tissue evidence="12">Leaf</tissue>
    </source>
</reference>
<comment type="subcellular location">
    <subcellularLocation>
        <location evidence="1">Membrane</location>
        <topology evidence="1">Multi-pass membrane protein</topology>
    </subcellularLocation>
</comment>
<dbReference type="AlphaFoldDB" id="A0A835IP12"/>
<dbReference type="GO" id="GO:0005227">
    <property type="term" value="F:calcium-activated cation channel activity"/>
    <property type="evidence" value="ECO:0007669"/>
    <property type="project" value="InterPro"/>
</dbReference>
<feature type="transmembrane region" description="Helical" evidence="8">
    <location>
        <begin position="80"/>
        <end position="105"/>
    </location>
</feature>
<evidence type="ECO:0008006" key="14">
    <source>
        <dbReference type="Google" id="ProtNLM"/>
    </source>
</evidence>
<feature type="transmembrane region" description="Helical" evidence="8">
    <location>
        <begin position="367"/>
        <end position="389"/>
    </location>
</feature>
<protein>
    <recommendedName>
        <fullName evidence="14">CSC1-like protein ERD4</fullName>
    </recommendedName>
</protein>
<dbReference type="PANTHER" id="PTHR13018:SF100">
    <property type="entry name" value="CSC1-LIKE PROTEIN ERD4"/>
    <property type="match status" value="1"/>
</dbReference>
<comment type="similarity">
    <text evidence="2">Belongs to the CSC1 (TC 1.A.17) family.</text>
</comment>
<dbReference type="InterPro" id="IPR045122">
    <property type="entry name" value="Csc1-like"/>
</dbReference>
<evidence type="ECO:0000259" key="9">
    <source>
        <dbReference type="Pfam" id="PF02714"/>
    </source>
</evidence>
<feature type="transmembrane region" description="Helical" evidence="8">
    <location>
        <begin position="6"/>
        <end position="27"/>
    </location>
</feature>
<keyword evidence="3" id="KW-0813">Transport</keyword>
<evidence type="ECO:0000256" key="4">
    <source>
        <dbReference type="ARBA" id="ARBA00022692"/>
    </source>
</evidence>
<dbReference type="Proteomes" id="UP000631114">
    <property type="component" value="Unassembled WGS sequence"/>
</dbReference>
<dbReference type="InterPro" id="IPR032880">
    <property type="entry name" value="CSC1/OSCA1-like_N"/>
</dbReference>
<evidence type="ECO:0000259" key="11">
    <source>
        <dbReference type="Pfam" id="PF14703"/>
    </source>
</evidence>
<keyword evidence="13" id="KW-1185">Reference proteome</keyword>
<accession>A0A835IP12</accession>
<feature type="transmembrane region" description="Helical" evidence="8">
    <location>
        <begin position="418"/>
        <end position="438"/>
    </location>
</feature>
<dbReference type="Pfam" id="PF02714">
    <property type="entry name" value="RSN1_7TM"/>
    <property type="match status" value="1"/>
</dbReference>
<evidence type="ECO:0000256" key="5">
    <source>
        <dbReference type="ARBA" id="ARBA00022989"/>
    </source>
</evidence>
<evidence type="ECO:0000313" key="12">
    <source>
        <dbReference type="EMBL" id="KAF9620869.1"/>
    </source>
</evidence>
<feature type="transmembrane region" description="Helical" evidence="8">
    <location>
        <begin position="144"/>
        <end position="163"/>
    </location>
</feature>
<keyword evidence="7" id="KW-0406">Ion transport</keyword>
<organism evidence="12 13">
    <name type="scientific">Coptis chinensis</name>
    <dbReference type="NCBI Taxonomy" id="261450"/>
    <lineage>
        <taxon>Eukaryota</taxon>
        <taxon>Viridiplantae</taxon>
        <taxon>Streptophyta</taxon>
        <taxon>Embryophyta</taxon>
        <taxon>Tracheophyta</taxon>
        <taxon>Spermatophyta</taxon>
        <taxon>Magnoliopsida</taxon>
        <taxon>Ranunculales</taxon>
        <taxon>Ranunculaceae</taxon>
        <taxon>Coptidoideae</taxon>
        <taxon>Coptis</taxon>
    </lineage>
</organism>
<name>A0A835IP12_9MAGN</name>
<dbReference type="InterPro" id="IPR003864">
    <property type="entry name" value="CSC1/OSCA1-like_7TM"/>
</dbReference>
<keyword evidence="4 8" id="KW-0812">Transmembrane</keyword>
<evidence type="ECO:0000256" key="3">
    <source>
        <dbReference type="ARBA" id="ARBA00022448"/>
    </source>
</evidence>
<comment type="caution">
    <text evidence="12">The sequence shown here is derived from an EMBL/GenBank/DDBJ whole genome shotgun (WGS) entry which is preliminary data.</text>
</comment>
<dbReference type="GO" id="GO:0005886">
    <property type="term" value="C:plasma membrane"/>
    <property type="evidence" value="ECO:0007669"/>
    <property type="project" value="TreeGrafter"/>
</dbReference>